<dbReference type="InterPro" id="IPR003142">
    <property type="entry name" value="BPL_C"/>
</dbReference>
<evidence type="ECO:0000256" key="4">
    <source>
        <dbReference type="ARBA" id="ARBA00047846"/>
    </source>
</evidence>
<dbReference type="Pfam" id="PF03099">
    <property type="entry name" value="BPL_LplA_LipB"/>
    <property type="match status" value="1"/>
</dbReference>
<dbReference type="Proteomes" id="UP000002574">
    <property type="component" value="Chromosome"/>
</dbReference>
<evidence type="ECO:0000259" key="5">
    <source>
        <dbReference type="PROSITE" id="PS51733"/>
    </source>
</evidence>
<dbReference type="InterPro" id="IPR004408">
    <property type="entry name" value="Biotin_CoA_COase_ligase"/>
</dbReference>
<dbReference type="EC" id="6.3.4.15" evidence="3"/>
<dbReference type="AlphaFoldDB" id="D3DFG1"/>
<dbReference type="KEGG" id="hth:HTH_0096"/>
<keyword evidence="7" id="KW-1185">Reference proteome</keyword>
<dbReference type="GO" id="GO:0005737">
    <property type="term" value="C:cytoplasm"/>
    <property type="evidence" value="ECO:0007669"/>
    <property type="project" value="TreeGrafter"/>
</dbReference>
<feature type="domain" description="BPL/LPL catalytic" evidence="5">
    <location>
        <begin position="1"/>
        <end position="165"/>
    </location>
</feature>
<evidence type="ECO:0000256" key="1">
    <source>
        <dbReference type="ARBA" id="ARBA00022598"/>
    </source>
</evidence>
<dbReference type="KEGG" id="hte:Hydth_0097"/>
<dbReference type="CDD" id="cd16442">
    <property type="entry name" value="BPL"/>
    <property type="match status" value="1"/>
</dbReference>
<dbReference type="SUPFAM" id="SSF55681">
    <property type="entry name" value="Class II aaRS and biotin synthetases"/>
    <property type="match status" value="1"/>
</dbReference>
<dbReference type="InterPro" id="IPR004143">
    <property type="entry name" value="BPL_LPL_catalytic"/>
</dbReference>
<dbReference type="OrthoDB" id="9807064at2"/>
<dbReference type="PATRIC" id="fig|608538.5.peg.98"/>
<dbReference type="NCBIfam" id="TIGR00121">
    <property type="entry name" value="birA_ligase"/>
    <property type="match status" value="1"/>
</dbReference>
<evidence type="ECO:0000313" key="7">
    <source>
        <dbReference type="Proteomes" id="UP000002574"/>
    </source>
</evidence>
<dbReference type="PROSITE" id="PS51733">
    <property type="entry name" value="BPL_LPL_CATALYTIC"/>
    <property type="match status" value="1"/>
</dbReference>
<protein>
    <recommendedName>
        <fullName evidence="3">biotin--[biotin carboxyl-carrier protein] ligase</fullName>
        <ecNumber evidence="3">6.3.4.15</ecNumber>
    </recommendedName>
</protein>
<dbReference type="eggNOG" id="COG0340">
    <property type="taxonomic scope" value="Bacteria"/>
</dbReference>
<keyword evidence="1 6" id="KW-0436">Ligase</keyword>
<reference evidence="6 7" key="1">
    <citation type="journal article" date="2010" name="J. Bacteriol.">
        <title>Complete genome sequence of the thermophilic, obligately chemolithoautotrophic hydrogen-oxidizing bacterium Hydrogenobacter thermophilus TK-6.</title>
        <authorList>
            <person name="Arai H."/>
            <person name="Kanbe H."/>
            <person name="Ishii M."/>
            <person name="Igarashi Y."/>
        </authorList>
    </citation>
    <scope>NUCLEOTIDE SEQUENCE [LARGE SCALE GENOMIC DNA]</scope>
    <source>
        <strain evidence="7">DSM 6534 / IAM 12695 / TK-6 [Tokyo]</strain>
    </source>
</reference>
<dbReference type="PANTHER" id="PTHR12835:SF5">
    <property type="entry name" value="BIOTIN--PROTEIN LIGASE"/>
    <property type="match status" value="1"/>
</dbReference>
<evidence type="ECO:0000256" key="3">
    <source>
        <dbReference type="ARBA" id="ARBA00024227"/>
    </source>
</evidence>
<gene>
    <name evidence="6" type="primary">birA</name>
    <name evidence="6" type="ordered locus">HTH_0096</name>
</gene>
<dbReference type="GO" id="GO:0004077">
    <property type="term" value="F:biotin--[biotin carboxyl-carrier protein] ligase activity"/>
    <property type="evidence" value="ECO:0007669"/>
    <property type="project" value="UniProtKB-EC"/>
</dbReference>
<comment type="catalytic activity">
    <reaction evidence="4">
        <text>biotin + L-lysyl-[protein] + ATP = N(6)-biotinyl-L-lysyl-[protein] + AMP + diphosphate + H(+)</text>
        <dbReference type="Rhea" id="RHEA:11756"/>
        <dbReference type="Rhea" id="RHEA-COMP:9752"/>
        <dbReference type="Rhea" id="RHEA-COMP:10505"/>
        <dbReference type="ChEBI" id="CHEBI:15378"/>
        <dbReference type="ChEBI" id="CHEBI:29969"/>
        <dbReference type="ChEBI" id="CHEBI:30616"/>
        <dbReference type="ChEBI" id="CHEBI:33019"/>
        <dbReference type="ChEBI" id="CHEBI:57586"/>
        <dbReference type="ChEBI" id="CHEBI:83144"/>
        <dbReference type="ChEBI" id="CHEBI:456215"/>
        <dbReference type="EC" id="6.3.4.15"/>
    </reaction>
</comment>
<evidence type="ECO:0000313" key="6">
    <source>
        <dbReference type="EMBL" id="BAI68563.1"/>
    </source>
</evidence>
<dbReference type="STRING" id="608538.HTH_0096"/>
<proteinExistence type="predicted"/>
<dbReference type="Gene3D" id="3.30.930.10">
    <property type="entry name" value="Bira Bifunctional Protein, Domain 2"/>
    <property type="match status" value="1"/>
</dbReference>
<sequence>MSRFYSLVWLEEVSSTQDWLKEKSINCVVVARRQTKGRGRYGRSWQSDEGGLYFSFPLTETFKDEQTLPLAIALSVCQMLEDYGFLASIKWVNDVYIGGKKICGILVEKTKDRTLIGIGLNVNQKRFTESLQATSLLLVSGREYHLADVLLKLLDRIDKNLDLLKERGFQVLREEVKKRLLFLGEEVVLYTDPPTVGILADLSPEGYLVLMTAQGEKKVVSGDITLRGTMLS</sequence>
<evidence type="ECO:0000256" key="2">
    <source>
        <dbReference type="ARBA" id="ARBA00023267"/>
    </source>
</evidence>
<dbReference type="EMBL" id="AP011112">
    <property type="protein sequence ID" value="BAI68563.1"/>
    <property type="molecule type" value="Genomic_DNA"/>
</dbReference>
<accession>D3DFG1</accession>
<dbReference type="InterPro" id="IPR045864">
    <property type="entry name" value="aa-tRNA-synth_II/BPL/LPL"/>
</dbReference>
<dbReference type="RefSeq" id="WP_012962746.1">
    <property type="nucleotide sequence ID" value="NC_013799.1"/>
</dbReference>
<keyword evidence="2" id="KW-0092">Biotin</keyword>
<dbReference type="Pfam" id="PF02237">
    <property type="entry name" value="BPL_C"/>
    <property type="match status" value="1"/>
</dbReference>
<dbReference type="PANTHER" id="PTHR12835">
    <property type="entry name" value="BIOTIN PROTEIN LIGASE"/>
    <property type="match status" value="1"/>
</dbReference>
<name>D3DFG1_HYDTT</name>
<dbReference type="Gene3D" id="2.30.30.100">
    <property type="match status" value="1"/>
</dbReference>
<organism evidence="6 7">
    <name type="scientific">Hydrogenobacter thermophilus (strain DSM 6534 / IAM 12695 / TK-6)</name>
    <dbReference type="NCBI Taxonomy" id="608538"/>
    <lineage>
        <taxon>Bacteria</taxon>
        <taxon>Pseudomonadati</taxon>
        <taxon>Aquificota</taxon>
        <taxon>Aquificia</taxon>
        <taxon>Aquificales</taxon>
        <taxon>Aquificaceae</taxon>
        <taxon>Hydrogenobacter</taxon>
    </lineage>
</organism>